<protein>
    <recommendedName>
        <fullName evidence="1">non-specific serine/threonine protein kinase</fullName>
        <ecNumber evidence="1">2.7.11.1</ecNumber>
    </recommendedName>
</protein>
<dbReference type="AlphaFoldDB" id="A0A449H1T4"/>
<evidence type="ECO:0000256" key="2">
    <source>
        <dbReference type="ARBA" id="ARBA00022527"/>
    </source>
</evidence>
<evidence type="ECO:0000313" key="11">
    <source>
        <dbReference type="EMBL" id="VFA85108.1"/>
    </source>
</evidence>
<dbReference type="Gene3D" id="3.30.200.20">
    <property type="entry name" value="Phosphorylase Kinase, domain 1"/>
    <property type="match status" value="1"/>
</dbReference>
<evidence type="ECO:0000256" key="7">
    <source>
        <dbReference type="PROSITE-ProRule" id="PRU10141"/>
    </source>
</evidence>
<evidence type="ECO:0000259" key="10">
    <source>
        <dbReference type="PROSITE" id="PS50011"/>
    </source>
</evidence>
<dbReference type="CDD" id="cd14014">
    <property type="entry name" value="STKc_PknB_like"/>
    <property type="match status" value="1"/>
</dbReference>
<keyword evidence="9" id="KW-0472">Membrane</keyword>
<evidence type="ECO:0000256" key="8">
    <source>
        <dbReference type="SAM" id="MobiDB-lite"/>
    </source>
</evidence>
<feature type="region of interest" description="Disordered" evidence="8">
    <location>
        <begin position="279"/>
        <end position="313"/>
    </location>
</feature>
<dbReference type="EMBL" id="CAACYE010000005">
    <property type="protein sequence ID" value="VFA85108.1"/>
    <property type="molecule type" value="Genomic_DNA"/>
</dbReference>
<dbReference type="EC" id="2.7.11.1" evidence="1"/>
<keyword evidence="9" id="KW-0812">Transmembrane</keyword>
<dbReference type="Pfam" id="PF00069">
    <property type="entry name" value="Pkinase"/>
    <property type="match status" value="1"/>
</dbReference>
<evidence type="ECO:0000256" key="9">
    <source>
        <dbReference type="SAM" id="Phobius"/>
    </source>
</evidence>
<feature type="domain" description="Protein kinase" evidence="10">
    <location>
        <begin position="15"/>
        <end position="275"/>
    </location>
</feature>
<keyword evidence="6 7" id="KW-0067">ATP-binding</keyword>
<evidence type="ECO:0000256" key="4">
    <source>
        <dbReference type="ARBA" id="ARBA00022741"/>
    </source>
</evidence>
<dbReference type="PANTHER" id="PTHR43289:SF6">
    <property type="entry name" value="SERINE_THREONINE-PROTEIN KINASE NEKL-3"/>
    <property type="match status" value="1"/>
</dbReference>
<dbReference type="GO" id="GO:0005524">
    <property type="term" value="F:ATP binding"/>
    <property type="evidence" value="ECO:0007669"/>
    <property type="project" value="UniProtKB-UniRule"/>
</dbReference>
<dbReference type="SUPFAM" id="SSF56112">
    <property type="entry name" value="Protein kinase-like (PK-like)"/>
    <property type="match status" value="1"/>
</dbReference>
<keyword evidence="4 7" id="KW-0547">Nucleotide-binding</keyword>
<gene>
    <name evidence="11" type="primary">pknH_1</name>
    <name evidence="11" type="ORF">NCTC1935_02945</name>
</gene>
<dbReference type="SMART" id="SM00220">
    <property type="entry name" value="S_TKc"/>
    <property type="match status" value="1"/>
</dbReference>
<dbReference type="PANTHER" id="PTHR43289">
    <property type="entry name" value="MITOGEN-ACTIVATED PROTEIN KINASE KINASE KINASE 20-RELATED"/>
    <property type="match status" value="1"/>
</dbReference>
<feature type="compositionally biased region" description="Low complexity" evidence="8">
    <location>
        <begin position="709"/>
        <end position="719"/>
    </location>
</feature>
<feature type="region of interest" description="Disordered" evidence="8">
    <location>
        <begin position="697"/>
        <end position="719"/>
    </location>
</feature>
<evidence type="ECO:0000256" key="6">
    <source>
        <dbReference type="ARBA" id="ARBA00022840"/>
    </source>
</evidence>
<dbReference type="InterPro" id="IPR008271">
    <property type="entry name" value="Ser/Thr_kinase_AS"/>
</dbReference>
<dbReference type="RefSeq" id="WP_428993547.1">
    <property type="nucleotide sequence ID" value="NZ_CAACYE020000001.1"/>
</dbReference>
<feature type="region of interest" description="Disordered" evidence="8">
    <location>
        <begin position="423"/>
        <end position="643"/>
    </location>
</feature>
<dbReference type="FunFam" id="1.10.510.10:FF:000021">
    <property type="entry name" value="Serine/threonine protein kinase"/>
    <property type="match status" value="1"/>
</dbReference>
<feature type="transmembrane region" description="Helical" evidence="9">
    <location>
        <begin position="652"/>
        <end position="674"/>
    </location>
</feature>
<organism evidence="11">
    <name type="scientific">Nocardia farcinica</name>
    <dbReference type="NCBI Taxonomy" id="37329"/>
    <lineage>
        <taxon>Bacteria</taxon>
        <taxon>Bacillati</taxon>
        <taxon>Actinomycetota</taxon>
        <taxon>Actinomycetes</taxon>
        <taxon>Mycobacteriales</taxon>
        <taxon>Nocardiaceae</taxon>
        <taxon>Nocardia</taxon>
    </lineage>
</organism>
<dbReference type="InterPro" id="IPR011009">
    <property type="entry name" value="Kinase-like_dom_sf"/>
</dbReference>
<reference evidence="11" key="1">
    <citation type="submission" date="2019-02" db="EMBL/GenBank/DDBJ databases">
        <authorList>
            <consortium name="Pathogen Informatics"/>
        </authorList>
    </citation>
    <scope>NUCLEOTIDE SEQUENCE</scope>
    <source>
        <strain evidence="11">3012STDY6733949</strain>
    </source>
</reference>
<keyword evidence="9" id="KW-1133">Transmembrane helix</keyword>
<evidence type="ECO:0000256" key="3">
    <source>
        <dbReference type="ARBA" id="ARBA00022679"/>
    </source>
</evidence>
<dbReference type="PROSITE" id="PS00107">
    <property type="entry name" value="PROTEIN_KINASE_ATP"/>
    <property type="match status" value="1"/>
</dbReference>
<proteinExistence type="predicted"/>
<sequence length="809" mass="83494">MDGPGRRVGTRFGPYELRSLLGKGGMGEVYEAFDTSRHRLVAVKLLADELAKDPVYQERFRRESQAAARLAEPHVIPIHDWGVLDGVLFIDMRLVAGTDLRTMLHHTGPLEPERAVRLVEQVAAALDAAHADGLIHRDVKPANILVTDADFAYLADFGIAHTEGDSAITQVGMAVGSYIYMAPERFDSGTVTGRADIYSLACVLHECLTGAAPFPSASMNVLVKAHLSEPPPRASALRPGLPASIDAVIARGMAKNPADRFASALEMTRAARAALGMRDTAAPPRPGGPGGVAPAAPVPPAPATGGVPVTTGTGPTFVVRAPDPSRFGAKSEPTVAASVLPPESTGEMSVPAVIHPTAPTVVRPSEFEFSPLPTQEQAIVPPASGAIPQVRPFPDEHLYPESQRYGSESVSAPMPAVPPVAPSPVAPAPAAAAPRVAPPTVSTSAASPGPGGPVVAHDDPPAPAAQPYSDEHPSGTYPVTGRAPADEPVGYVGARAYSDTDRPAFTAPETTRYPVPPVPEVRQPAPETARYDDPAAPATRALHQPYPPHAFGPAAPHGAGHAEPHPDPHAAYGPGDPHGVQAYSAIPDDRDRYGHPDPYGGQPGHHPDPYAGAEYAAPGEPYADPGRDRHAQPGYGDPHAYAAPGPERGRAMALPLLAALAVVLVLVAGGLVAWRMFGGGDTDTTASEGTVPVATTAARPTGAAPPPATSARPTTTTTTRVQLPAGAKTCGSTSSAPNGNAAAGNSVTSCPFAEEVRRAYAAEATPGTRAPQTITAVSPVTGRSYTMTCVPDDGLVTCTGGENAIVYVY</sequence>
<keyword evidence="2" id="KW-0723">Serine/threonine-protein kinase</keyword>
<dbReference type="PROSITE" id="PS50011">
    <property type="entry name" value="PROTEIN_KINASE_DOM"/>
    <property type="match status" value="1"/>
</dbReference>
<dbReference type="GO" id="GO:0004674">
    <property type="term" value="F:protein serine/threonine kinase activity"/>
    <property type="evidence" value="ECO:0007669"/>
    <property type="project" value="UniProtKB-KW"/>
</dbReference>
<dbReference type="PROSITE" id="PS00108">
    <property type="entry name" value="PROTEIN_KINASE_ST"/>
    <property type="match status" value="1"/>
</dbReference>
<dbReference type="InterPro" id="IPR017441">
    <property type="entry name" value="Protein_kinase_ATP_BS"/>
</dbReference>
<feature type="compositionally biased region" description="Low complexity" evidence="8">
    <location>
        <begin position="303"/>
        <end position="313"/>
    </location>
</feature>
<feature type="compositionally biased region" description="Low complexity" evidence="8">
    <location>
        <begin position="428"/>
        <end position="442"/>
    </location>
</feature>
<evidence type="ECO:0000256" key="5">
    <source>
        <dbReference type="ARBA" id="ARBA00022777"/>
    </source>
</evidence>
<keyword evidence="3 11" id="KW-0808">Transferase</keyword>
<dbReference type="InterPro" id="IPR000719">
    <property type="entry name" value="Prot_kinase_dom"/>
</dbReference>
<accession>A0A449H1T4</accession>
<dbReference type="Gene3D" id="1.10.510.10">
    <property type="entry name" value="Transferase(Phosphotransferase) domain 1"/>
    <property type="match status" value="1"/>
</dbReference>
<feature type="binding site" evidence="7">
    <location>
        <position position="44"/>
    </location>
    <ligand>
        <name>ATP</name>
        <dbReference type="ChEBI" id="CHEBI:30616"/>
    </ligand>
</feature>
<name>A0A449H1T4_NOCFR</name>
<evidence type="ECO:0000256" key="1">
    <source>
        <dbReference type="ARBA" id="ARBA00012513"/>
    </source>
</evidence>
<keyword evidence="5 11" id="KW-0418">Kinase</keyword>